<protein>
    <submittedName>
        <fullName evidence="8">(2Fe-2S)-binding protein</fullName>
    </submittedName>
</protein>
<keyword evidence="9" id="KW-1185">Reference proteome</keyword>
<reference evidence="9" key="1">
    <citation type="submission" date="2016-12" db="EMBL/GenBank/DDBJ databases">
        <title>Draft Genome Sequences od Carboxydothermus pertinax and islandicus, Hydrogenogenic Carboxydotrophic Bacteria.</title>
        <authorList>
            <person name="Fukuyama Y."/>
            <person name="Ohmae K."/>
            <person name="Yoneda Y."/>
            <person name="Yoshida T."/>
            <person name="Sako Y."/>
        </authorList>
    </citation>
    <scope>NUCLEOTIDE SEQUENCE [LARGE SCALE GENOMIC DNA]</scope>
    <source>
        <strain evidence="9">Ug1</strain>
    </source>
</reference>
<dbReference type="Gene3D" id="3.10.20.30">
    <property type="match status" value="1"/>
</dbReference>
<dbReference type="GO" id="GO:0016491">
    <property type="term" value="F:oxidoreductase activity"/>
    <property type="evidence" value="ECO:0007669"/>
    <property type="project" value="UniProtKB-KW"/>
</dbReference>
<evidence type="ECO:0000256" key="3">
    <source>
        <dbReference type="ARBA" id="ARBA00023002"/>
    </source>
</evidence>
<sequence length="157" mass="16993">MEKKKLSLIVNGKLVEMEVPTHLRLLDFLRDYLHLTGTKEGCGEGECGACTVLLDGKPVNSCLVMAHSAHGREIITIEGLGTPDKLHPVQEAFLEAGAVQCGFCTPGMVLTSYALLKENPNPTREEIKVAISGNLCRCTGYNKIVEAVELAARKEGK</sequence>
<dbReference type="Pfam" id="PF01799">
    <property type="entry name" value="Fer2_2"/>
    <property type="match status" value="1"/>
</dbReference>
<comment type="caution">
    <text evidence="8">The sequence shown here is derived from an EMBL/GenBank/DDBJ whole genome shotgun (WGS) entry which is preliminary data.</text>
</comment>
<evidence type="ECO:0000313" key="9">
    <source>
        <dbReference type="Proteomes" id="UP000187485"/>
    </source>
</evidence>
<keyword evidence="2" id="KW-0479">Metal-binding</keyword>
<evidence type="ECO:0000256" key="4">
    <source>
        <dbReference type="ARBA" id="ARBA00023004"/>
    </source>
</evidence>
<proteinExistence type="predicted"/>
<evidence type="ECO:0000256" key="1">
    <source>
        <dbReference type="ARBA" id="ARBA00022714"/>
    </source>
</evidence>
<dbReference type="InterPro" id="IPR036010">
    <property type="entry name" value="2Fe-2S_ferredoxin-like_sf"/>
</dbReference>
<dbReference type="SUPFAM" id="SSF54292">
    <property type="entry name" value="2Fe-2S ferredoxin-like"/>
    <property type="match status" value="1"/>
</dbReference>
<dbReference type="PANTHER" id="PTHR44379:SF5">
    <property type="entry name" value="OXIDOREDUCTASE WITH IRON-SULFUR SUBUNIT"/>
    <property type="match status" value="1"/>
</dbReference>
<dbReference type="PROSITE" id="PS51085">
    <property type="entry name" value="2FE2S_FER_2"/>
    <property type="match status" value="1"/>
</dbReference>
<dbReference type="RefSeq" id="WP_075858361.1">
    <property type="nucleotide sequence ID" value="NZ_BDJK01000006.1"/>
</dbReference>
<dbReference type="InterPro" id="IPR036884">
    <property type="entry name" value="2Fe-2S-bd_dom_sf"/>
</dbReference>
<gene>
    <name evidence="8" type="ORF">cpu_04360</name>
</gene>
<dbReference type="Pfam" id="PF00111">
    <property type="entry name" value="Fer2"/>
    <property type="match status" value="1"/>
</dbReference>
<evidence type="ECO:0000256" key="2">
    <source>
        <dbReference type="ARBA" id="ARBA00022723"/>
    </source>
</evidence>
<dbReference type="InterPro" id="IPR002888">
    <property type="entry name" value="2Fe-2S-bd"/>
</dbReference>
<dbReference type="GO" id="GO:0051537">
    <property type="term" value="F:2 iron, 2 sulfur cluster binding"/>
    <property type="evidence" value="ECO:0007669"/>
    <property type="project" value="UniProtKB-KW"/>
</dbReference>
<dbReference type="OrthoDB" id="9796880at2"/>
<dbReference type="InterPro" id="IPR051452">
    <property type="entry name" value="Diverse_Oxidoreductases"/>
</dbReference>
<feature type="domain" description="2Fe-2S ferredoxin-type" evidence="7">
    <location>
        <begin position="4"/>
        <end position="80"/>
    </location>
</feature>
<dbReference type="STRING" id="870242.cpu_04360"/>
<dbReference type="InterPro" id="IPR001041">
    <property type="entry name" value="2Fe-2S_ferredoxin-type"/>
</dbReference>
<comment type="pathway">
    <text evidence="6">Alkaloid degradation; nicotine degradation.</text>
</comment>
<evidence type="ECO:0000313" key="8">
    <source>
        <dbReference type="EMBL" id="GAV21926.1"/>
    </source>
</evidence>
<dbReference type="InterPro" id="IPR006058">
    <property type="entry name" value="2Fe2S_fd_BS"/>
</dbReference>
<dbReference type="GO" id="GO:0046872">
    <property type="term" value="F:metal ion binding"/>
    <property type="evidence" value="ECO:0007669"/>
    <property type="project" value="UniProtKB-KW"/>
</dbReference>
<dbReference type="PROSITE" id="PS00197">
    <property type="entry name" value="2FE2S_FER_1"/>
    <property type="match status" value="1"/>
</dbReference>
<dbReference type="CDD" id="cd00207">
    <property type="entry name" value="fer2"/>
    <property type="match status" value="1"/>
</dbReference>
<accession>A0A1L8CSM9</accession>
<dbReference type="SUPFAM" id="SSF47741">
    <property type="entry name" value="CO dehydrogenase ISP C-domain like"/>
    <property type="match status" value="1"/>
</dbReference>
<keyword evidence="4" id="KW-0408">Iron</keyword>
<keyword evidence="5" id="KW-0411">Iron-sulfur</keyword>
<keyword evidence="3" id="KW-0560">Oxidoreductase</keyword>
<dbReference type="PANTHER" id="PTHR44379">
    <property type="entry name" value="OXIDOREDUCTASE WITH IRON-SULFUR SUBUNIT"/>
    <property type="match status" value="1"/>
</dbReference>
<dbReference type="FunFam" id="1.10.150.120:FF:000003">
    <property type="entry name" value="Carbon monoxide dehydrogenase, small subunit"/>
    <property type="match status" value="1"/>
</dbReference>
<dbReference type="Gene3D" id="1.10.150.120">
    <property type="entry name" value="[2Fe-2S]-binding domain"/>
    <property type="match status" value="1"/>
</dbReference>
<dbReference type="Proteomes" id="UP000187485">
    <property type="component" value="Unassembled WGS sequence"/>
</dbReference>
<evidence type="ECO:0000256" key="5">
    <source>
        <dbReference type="ARBA" id="ARBA00023014"/>
    </source>
</evidence>
<name>A0A1L8CSM9_9THEO</name>
<keyword evidence="1" id="KW-0001">2Fe-2S</keyword>
<dbReference type="EMBL" id="BDJK01000006">
    <property type="protein sequence ID" value="GAV21926.1"/>
    <property type="molecule type" value="Genomic_DNA"/>
</dbReference>
<evidence type="ECO:0000259" key="7">
    <source>
        <dbReference type="PROSITE" id="PS51085"/>
    </source>
</evidence>
<evidence type="ECO:0000256" key="6">
    <source>
        <dbReference type="ARBA" id="ARBA00060707"/>
    </source>
</evidence>
<dbReference type="FunFam" id="3.10.20.30:FF:000020">
    <property type="entry name" value="Xanthine dehydrogenase iron-sulfur subunit"/>
    <property type="match status" value="1"/>
</dbReference>
<dbReference type="AlphaFoldDB" id="A0A1L8CSM9"/>
<organism evidence="8 9">
    <name type="scientific">Carboxydothermus pertinax</name>
    <dbReference type="NCBI Taxonomy" id="870242"/>
    <lineage>
        <taxon>Bacteria</taxon>
        <taxon>Bacillati</taxon>
        <taxon>Bacillota</taxon>
        <taxon>Clostridia</taxon>
        <taxon>Thermoanaerobacterales</taxon>
        <taxon>Thermoanaerobacteraceae</taxon>
        <taxon>Carboxydothermus</taxon>
    </lineage>
</organism>
<dbReference type="InterPro" id="IPR012675">
    <property type="entry name" value="Beta-grasp_dom_sf"/>
</dbReference>